<dbReference type="AlphaFoldDB" id="W2TZN1"/>
<keyword evidence="1" id="KW-0812">Transmembrane</keyword>
<protein>
    <submittedName>
        <fullName evidence="2">Uncharacterized protein</fullName>
    </submittedName>
</protein>
<keyword evidence="1" id="KW-1133">Transmembrane helix</keyword>
<keyword evidence="3" id="KW-1185">Reference proteome</keyword>
<evidence type="ECO:0000256" key="1">
    <source>
        <dbReference type="SAM" id="Phobius"/>
    </source>
</evidence>
<dbReference type="Gene3D" id="1.25.40.860">
    <property type="match status" value="1"/>
</dbReference>
<dbReference type="STRING" id="51031.W2TZN1"/>
<name>W2TZN1_NECAM</name>
<sequence>MMQIDNDKVKRMLKPASYVSYYDKLLKSWKIGNSLFHAAALLQKIISSRNRNKTANLDDISVNMRIVVTDLLYKCIVVLIAIVVRT</sequence>
<evidence type="ECO:0000313" key="3">
    <source>
        <dbReference type="Proteomes" id="UP000053676"/>
    </source>
</evidence>
<reference evidence="3" key="1">
    <citation type="journal article" date="2014" name="Nat. Genet.">
        <title>Genome of the human hookworm Necator americanus.</title>
        <authorList>
            <person name="Tang Y.T."/>
            <person name="Gao X."/>
            <person name="Rosa B.A."/>
            <person name="Abubucker S."/>
            <person name="Hallsworth-Pepin K."/>
            <person name="Martin J."/>
            <person name="Tyagi R."/>
            <person name="Heizer E."/>
            <person name="Zhang X."/>
            <person name="Bhonagiri-Palsikar V."/>
            <person name="Minx P."/>
            <person name="Warren W.C."/>
            <person name="Wang Q."/>
            <person name="Zhan B."/>
            <person name="Hotez P.J."/>
            <person name="Sternberg P.W."/>
            <person name="Dougall A."/>
            <person name="Gaze S.T."/>
            <person name="Mulvenna J."/>
            <person name="Sotillo J."/>
            <person name="Ranganathan S."/>
            <person name="Rabelo E.M."/>
            <person name="Wilson R.K."/>
            <person name="Felgner P.L."/>
            <person name="Bethony J."/>
            <person name="Hawdon J.M."/>
            <person name="Gasser R.B."/>
            <person name="Loukas A."/>
            <person name="Mitreva M."/>
        </authorList>
    </citation>
    <scope>NUCLEOTIDE SEQUENCE [LARGE SCALE GENOMIC DNA]</scope>
</reference>
<accession>W2TZN1</accession>
<dbReference type="KEGG" id="nai:NECAME_00127"/>
<keyword evidence="1" id="KW-0472">Membrane</keyword>
<evidence type="ECO:0000313" key="2">
    <source>
        <dbReference type="EMBL" id="ETN87268.1"/>
    </source>
</evidence>
<organism evidence="2 3">
    <name type="scientific">Necator americanus</name>
    <name type="common">Human hookworm</name>
    <dbReference type="NCBI Taxonomy" id="51031"/>
    <lineage>
        <taxon>Eukaryota</taxon>
        <taxon>Metazoa</taxon>
        <taxon>Ecdysozoa</taxon>
        <taxon>Nematoda</taxon>
        <taxon>Chromadorea</taxon>
        <taxon>Rhabditida</taxon>
        <taxon>Rhabditina</taxon>
        <taxon>Rhabditomorpha</taxon>
        <taxon>Strongyloidea</taxon>
        <taxon>Ancylostomatidae</taxon>
        <taxon>Bunostominae</taxon>
        <taxon>Necator</taxon>
    </lineage>
</organism>
<dbReference type="Proteomes" id="UP000053676">
    <property type="component" value="Unassembled WGS sequence"/>
</dbReference>
<proteinExistence type="predicted"/>
<feature type="transmembrane region" description="Helical" evidence="1">
    <location>
        <begin position="66"/>
        <end position="84"/>
    </location>
</feature>
<dbReference type="OrthoDB" id="18884at2759"/>
<dbReference type="EMBL" id="KI657455">
    <property type="protein sequence ID" value="ETN87268.1"/>
    <property type="molecule type" value="Genomic_DNA"/>
</dbReference>
<gene>
    <name evidence="2" type="ORF">NECAME_00127</name>
</gene>